<feature type="region of interest" description="Disordered" evidence="1">
    <location>
        <begin position="163"/>
        <end position="182"/>
    </location>
</feature>
<evidence type="ECO:0000313" key="3">
    <source>
        <dbReference type="Proteomes" id="UP000000305"/>
    </source>
</evidence>
<keyword evidence="3" id="KW-1185">Reference proteome</keyword>
<protein>
    <submittedName>
        <fullName evidence="2">Uncharacterized protein</fullName>
    </submittedName>
</protein>
<evidence type="ECO:0000256" key="1">
    <source>
        <dbReference type="SAM" id="MobiDB-lite"/>
    </source>
</evidence>
<dbReference type="Proteomes" id="UP000000305">
    <property type="component" value="Unassembled WGS sequence"/>
</dbReference>
<gene>
    <name evidence="2" type="ORF">DAPPUDRAFT_303381</name>
</gene>
<evidence type="ECO:0000313" key="2">
    <source>
        <dbReference type="EMBL" id="EFX61798.1"/>
    </source>
</evidence>
<accession>E9I2I2</accession>
<dbReference type="HOGENOM" id="CLU_115996_0_0_1"/>
<dbReference type="PhylomeDB" id="E9I2I2"/>
<dbReference type="InParanoid" id="E9I2I2"/>
<dbReference type="AlphaFoldDB" id="E9I2I2"/>
<sequence>MCLTGTAVGGAWGGGFSCHPCVPIDPTLTYLITTCGDSGVPLTLPGSPKRDTLESRHQELLKTQKHLQEQYDRLQRFHGTQDMPVPSVNEKLQFIVPPSPQCTVQVVSEAYATPERQLHLQTDTDRCDSETSENQHLQNIENQAMINVVAIDNRTPQNVNLSKDHSIETKDQQSITSSIDADGGKGRDYTFISILLDNAHETDIL</sequence>
<proteinExistence type="predicted"/>
<dbReference type="OrthoDB" id="6022652at2759"/>
<organism evidence="2 3">
    <name type="scientific">Daphnia pulex</name>
    <name type="common">Water flea</name>
    <dbReference type="NCBI Taxonomy" id="6669"/>
    <lineage>
        <taxon>Eukaryota</taxon>
        <taxon>Metazoa</taxon>
        <taxon>Ecdysozoa</taxon>
        <taxon>Arthropoda</taxon>
        <taxon>Crustacea</taxon>
        <taxon>Branchiopoda</taxon>
        <taxon>Diplostraca</taxon>
        <taxon>Cladocera</taxon>
        <taxon>Anomopoda</taxon>
        <taxon>Daphniidae</taxon>
        <taxon>Daphnia</taxon>
    </lineage>
</organism>
<dbReference type="EMBL" id="GL734115">
    <property type="protein sequence ID" value="EFX61798.1"/>
    <property type="molecule type" value="Genomic_DNA"/>
</dbReference>
<name>E9I2I2_DAPPU</name>
<dbReference type="KEGG" id="dpx:DAPPUDRAFT_303381"/>
<reference evidence="2 3" key="1">
    <citation type="journal article" date="2011" name="Science">
        <title>The ecoresponsive genome of Daphnia pulex.</title>
        <authorList>
            <person name="Colbourne J.K."/>
            <person name="Pfrender M.E."/>
            <person name="Gilbert D."/>
            <person name="Thomas W.K."/>
            <person name="Tucker A."/>
            <person name="Oakley T.H."/>
            <person name="Tokishita S."/>
            <person name="Aerts A."/>
            <person name="Arnold G.J."/>
            <person name="Basu M.K."/>
            <person name="Bauer D.J."/>
            <person name="Caceres C.E."/>
            <person name="Carmel L."/>
            <person name="Casola C."/>
            <person name="Choi J.H."/>
            <person name="Detter J.C."/>
            <person name="Dong Q."/>
            <person name="Dusheyko S."/>
            <person name="Eads B.D."/>
            <person name="Frohlich T."/>
            <person name="Geiler-Samerotte K.A."/>
            <person name="Gerlach D."/>
            <person name="Hatcher P."/>
            <person name="Jogdeo S."/>
            <person name="Krijgsveld J."/>
            <person name="Kriventseva E.V."/>
            <person name="Kultz D."/>
            <person name="Laforsch C."/>
            <person name="Lindquist E."/>
            <person name="Lopez J."/>
            <person name="Manak J.R."/>
            <person name="Muller J."/>
            <person name="Pangilinan J."/>
            <person name="Patwardhan R.P."/>
            <person name="Pitluck S."/>
            <person name="Pritham E.J."/>
            <person name="Rechtsteiner A."/>
            <person name="Rho M."/>
            <person name="Rogozin I.B."/>
            <person name="Sakarya O."/>
            <person name="Salamov A."/>
            <person name="Schaack S."/>
            <person name="Shapiro H."/>
            <person name="Shiga Y."/>
            <person name="Skalitzky C."/>
            <person name="Smith Z."/>
            <person name="Souvorov A."/>
            <person name="Sung W."/>
            <person name="Tang Z."/>
            <person name="Tsuchiya D."/>
            <person name="Tu H."/>
            <person name="Vos H."/>
            <person name="Wang M."/>
            <person name="Wolf Y.I."/>
            <person name="Yamagata H."/>
            <person name="Yamada T."/>
            <person name="Ye Y."/>
            <person name="Shaw J.R."/>
            <person name="Andrews J."/>
            <person name="Crease T.J."/>
            <person name="Tang H."/>
            <person name="Lucas S.M."/>
            <person name="Robertson H.M."/>
            <person name="Bork P."/>
            <person name="Koonin E.V."/>
            <person name="Zdobnov E.M."/>
            <person name="Grigoriev I.V."/>
            <person name="Lynch M."/>
            <person name="Boore J.L."/>
        </authorList>
    </citation>
    <scope>NUCLEOTIDE SEQUENCE [LARGE SCALE GENOMIC DNA]</scope>
</reference>